<evidence type="ECO:0000259" key="2">
    <source>
        <dbReference type="Pfam" id="PF03703"/>
    </source>
</evidence>
<keyword evidence="4" id="KW-1185">Reference proteome</keyword>
<dbReference type="PANTHER" id="PTHR34473:SF2">
    <property type="entry name" value="UPF0699 TRANSMEMBRANE PROTEIN YDBT"/>
    <property type="match status" value="1"/>
</dbReference>
<dbReference type="Pfam" id="PF03703">
    <property type="entry name" value="bPH_2"/>
    <property type="match status" value="2"/>
</dbReference>
<dbReference type="Proteomes" id="UP000199515">
    <property type="component" value="Unassembled WGS sequence"/>
</dbReference>
<evidence type="ECO:0000313" key="4">
    <source>
        <dbReference type="Proteomes" id="UP000199515"/>
    </source>
</evidence>
<dbReference type="OrthoDB" id="4121259at2"/>
<dbReference type="RefSeq" id="WP_091291082.1">
    <property type="nucleotide sequence ID" value="NZ_FNON01000004.1"/>
</dbReference>
<protein>
    <submittedName>
        <fullName evidence="3">Putative membrane protein</fullName>
    </submittedName>
</protein>
<dbReference type="PANTHER" id="PTHR34473">
    <property type="entry name" value="UPF0699 TRANSMEMBRANE PROTEIN YDBS"/>
    <property type="match status" value="1"/>
</dbReference>
<accession>A0A1H3GKH1</accession>
<dbReference type="InterPro" id="IPR014529">
    <property type="entry name" value="UCP026631"/>
</dbReference>
<keyword evidence="1" id="KW-0472">Membrane</keyword>
<evidence type="ECO:0000313" key="3">
    <source>
        <dbReference type="EMBL" id="SDY03796.1"/>
    </source>
</evidence>
<feature type="transmembrane region" description="Helical" evidence="1">
    <location>
        <begin position="173"/>
        <end position="195"/>
    </location>
</feature>
<dbReference type="PIRSF" id="PIRSF026631">
    <property type="entry name" value="UCP026631"/>
    <property type="match status" value="1"/>
</dbReference>
<gene>
    <name evidence="3" type="ORF">SAMN05421504_104299</name>
</gene>
<dbReference type="EMBL" id="FNON01000004">
    <property type="protein sequence ID" value="SDY03796.1"/>
    <property type="molecule type" value="Genomic_DNA"/>
</dbReference>
<dbReference type="InterPro" id="IPR005182">
    <property type="entry name" value="YdbS-like_PH"/>
</dbReference>
<reference evidence="3 4" key="1">
    <citation type="submission" date="2016-10" db="EMBL/GenBank/DDBJ databases">
        <authorList>
            <person name="de Groot N.N."/>
        </authorList>
    </citation>
    <scope>NUCLEOTIDE SEQUENCE [LARGE SCALE GENOMIC DNA]</scope>
    <source>
        <strain evidence="3 4">CPCC 202699</strain>
    </source>
</reference>
<feature type="domain" description="YdbS-like PH" evidence="2">
    <location>
        <begin position="405"/>
        <end position="481"/>
    </location>
</feature>
<dbReference type="AlphaFoldDB" id="A0A1H3GKH1"/>
<dbReference type="STRING" id="589385.SAMN05421504_104299"/>
<evidence type="ECO:0000256" key="1">
    <source>
        <dbReference type="SAM" id="Phobius"/>
    </source>
</evidence>
<keyword evidence="1" id="KW-1133">Transmembrane helix</keyword>
<sequence length="503" mass="54472">MSEWLTLDRRTVRVTALTFAGLAVASGIPAVLALADGLSLGIALLIVVPSALLVVGATALLDLLRWQATRYRLTEQRLEKRFDLVLKTQKSLPRERIRSVDLTANPLHRLFGLAVLTIGTGQHEGSENARLKLDPLTRADAERLRVELLHREQPAERPADGSIAKLDWGWIRYVPASFLAPTLGLAAVGAVFKVADWFHAGGGVVHWAIGLFGELPLVVSILILAVLIWVLGVIGAMGLFVEMWWDFRLEREPGGTLRVHRGLFTTRSISLEEKRLRGVEVVEPIGNRLSGAARVDAIATGMRKTDDNDKTDYHTLLPAAPLALANEVAATVLDEPVSPTVSARLTGHPEAARGRRLRWWLGSVLVVLATLTLLGVLLTDVLLIIAGALAVPLIPLAVALALDAYRNLGHGLTGEYLVSRHGAMRRSTVALQRTGVIGWTIKQSIFQRRKGLLTLEATTAAGSGGYSVYDIGEPDGIAFADQAVPDLLTQFLETSAVTDRSRV</sequence>
<feature type="transmembrane region" description="Helical" evidence="1">
    <location>
        <begin position="359"/>
        <end position="378"/>
    </location>
</feature>
<name>A0A1H3GKH1_9PSEU</name>
<feature type="transmembrane region" description="Helical" evidence="1">
    <location>
        <begin position="215"/>
        <end position="241"/>
    </location>
</feature>
<organism evidence="3 4">
    <name type="scientific">Amycolatopsis xylanica</name>
    <dbReference type="NCBI Taxonomy" id="589385"/>
    <lineage>
        <taxon>Bacteria</taxon>
        <taxon>Bacillati</taxon>
        <taxon>Actinomycetota</taxon>
        <taxon>Actinomycetes</taxon>
        <taxon>Pseudonocardiales</taxon>
        <taxon>Pseudonocardiaceae</taxon>
        <taxon>Amycolatopsis</taxon>
    </lineage>
</organism>
<feature type="transmembrane region" description="Helical" evidence="1">
    <location>
        <begin position="41"/>
        <end position="64"/>
    </location>
</feature>
<keyword evidence="1" id="KW-0812">Transmembrane</keyword>
<feature type="transmembrane region" description="Helical" evidence="1">
    <location>
        <begin position="12"/>
        <end position="35"/>
    </location>
</feature>
<proteinExistence type="predicted"/>
<feature type="transmembrane region" description="Helical" evidence="1">
    <location>
        <begin position="384"/>
        <end position="402"/>
    </location>
</feature>
<feature type="domain" description="YdbS-like PH" evidence="2">
    <location>
        <begin position="66"/>
        <end position="144"/>
    </location>
</feature>